<reference evidence="3 5" key="2">
    <citation type="submission" date="2017-11" db="EMBL/GenBank/DDBJ databases">
        <title>Draft Genome Sequence of Methylobacter psychrotolerans Sph1T, an Obligate Methanotroph from Low-Temperature Environments.</title>
        <authorList>
            <person name="Oshkin I.Y."/>
            <person name="Miroshnikov K."/>
            <person name="Belova S.E."/>
            <person name="Korzhenkov A."/>
            <person name="Toshchakov S.V."/>
            <person name="Dedysh S.N."/>
        </authorList>
    </citation>
    <scope>NUCLEOTIDE SEQUENCE [LARGE SCALE GENOMIC DNA]</scope>
    <source>
        <strain evidence="3 5">Sph1</strain>
    </source>
</reference>
<sequence>MNTGIFTHIAHSYFKAAGNNWLYLGQAAWALKPLVLPLAVVYSVVLTAIGLFFYLGIVLDWLGKLTDACRHLIIGMMKTHSDYIDSGLFSFLFRPILLVVLSPLLIVFLVIPKLSSDSMDSFITNESSGALDGSGAFKMVNSIFCHAVRRLYNYVADTYLLLKPIAAVVAIVYSLVLLALGFGFALLIPLDWLSHLVEVIRQSTARTAYRLQQGVNSHFLGFLLVSPLLILLAPLFLLLLIIPKITSQMVV</sequence>
<dbReference type="Proteomes" id="UP000197019">
    <property type="component" value="Chromosome"/>
</dbReference>
<keyword evidence="1" id="KW-1133">Transmembrane helix</keyword>
<evidence type="ECO:0000313" key="3">
    <source>
        <dbReference type="EMBL" id="POZ53813.1"/>
    </source>
</evidence>
<dbReference type="KEGG" id="mpsy:CEK71_05645"/>
<keyword evidence="4" id="KW-1185">Reference proteome</keyword>
<dbReference type="Proteomes" id="UP000237423">
    <property type="component" value="Unassembled WGS sequence"/>
</dbReference>
<evidence type="ECO:0000256" key="1">
    <source>
        <dbReference type="SAM" id="Phobius"/>
    </source>
</evidence>
<feature type="transmembrane region" description="Helical" evidence="1">
    <location>
        <begin position="219"/>
        <end position="242"/>
    </location>
</feature>
<gene>
    <name evidence="3" type="ORF">AADEFJLK_00854</name>
    <name evidence="2" type="ORF">CEK71_05645</name>
</gene>
<dbReference type="AlphaFoldDB" id="A0A1Z4BWG8"/>
<dbReference type="RefSeq" id="WP_088618470.1">
    <property type="nucleotide sequence ID" value="NZ_CP022129.1"/>
</dbReference>
<dbReference type="EMBL" id="CP022129">
    <property type="protein sequence ID" value="ASF45593.1"/>
    <property type="molecule type" value="Genomic_DNA"/>
</dbReference>
<organism evidence="2 4">
    <name type="scientific">Methylovulum psychrotolerans</name>
    <dbReference type="NCBI Taxonomy" id="1704499"/>
    <lineage>
        <taxon>Bacteria</taxon>
        <taxon>Pseudomonadati</taxon>
        <taxon>Pseudomonadota</taxon>
        <taxon>Gammaproteobacteria</taxon>
        <taxon>Methylococcales</taxon>
        <taxon>Methylococcaceae</taxon>
        <taxon>Methylovulum</taxon>
    </lineage>
</organism>
<feature type="transmembrane region" description="Helical" evidence="1">
    <location>
        <begin position="91"/>
        <end position="111"/>
    </location>
</feature>
<evidence type="ECO:0000313" key="2">
    <source>
        <dbReference type="EMBL" id="ASF45593.1"/>
    </source>
</evidence>
<keyword evidence="1" id="KW-0472">Membrane</keyword>
<dbReference type="EMBL" id="PGFZ01000001">
    <property type="protein sequence ID" value="POZ53813.1"/>
    <property type="molecule type" value="Genomic_DNA"/>
</dbReference>
<reference evidence="2 4" key="1">
    <citation type="submission" date="2017-06" db="EMBL/GenBank/DDBJ databases">
        <title>Genome Sequencing of the methanotroph Methylovulum psychrotolerants str. HV10-M2 isolated from a high-altitude environment.</title>
        <authorList>
            <person name="Mateos-Rivera A."/>
        </authorList>
    </citation>
    <scope>NUCLEOTIDE SEQUENCE [LARGE SCALE GENOMIC DNA]</scope>
    <source>
        <strain evidence="2 4">HV10_M2</strain>
    </source>
</reference>
<protein>
    <submittedName>
        <fullName evidence="2">Uncharacterized protein</fullName>
    </submittedName>
</protein>
<feature type="transmembrane region" description="Helical" evidence="1">
    <location>
        <begin position="165"/>
        <end position="188"/>
    </location>
</feature>
<feature type="transmembrane region" description="Helical" evidence="1">
    <location>
        <begin position="34"/>
        <end position="57"/>
    </location>
</feature>
<proteinExistence type="predicted"/>
<evidence type="ECO:0000313" key="4">
    <source>
        <dbReference type="Proteomes" id="UP000197019"/>
    </source>
</evidence>
<keyword evidence="1" id="KW-0812">Transmembrane</keyword>
<evidence type="ECO:0000313" key="5">
    <source>
        <dbReference type="Proteomes" id="UP000237423"/>
    </source>
</evidence>
<dbReference type="OrthoDB" id="10005129at2"/>
<name>A0A1Z4BWG8_9GAMM</name>
<accession>A0A1Z4BWG8</accession>